<proteinExistence type="predicted"/>
<comment type="caution">
    <text evidence="1">The sequence shown here is derived from an EMBL/GenBank/DDBJ whole genome shotgun (WGS) entry which is preliminary data.</text>
</comment>
<evidence type="ECO:0000313" key="1">
    <source>
        <dbReference type="EMBL" id="KAF6269711.1"/>
    </source>
</evidence>
<name>A0A7J7R0K3_RHIFE</name>
<dbReference type="AlphaFoldDB" id="A0A7J7R0K3"/>
<dbReference type="Proteomes" id="UP000585614">
    <property type="component" value="Unassembled WGS sequence"/>
</dbReference>
<organism evidence="1 2">
    <name type="scientific">Rhinolophus ferrumequinum</name>
    <name type="common">Greater horseshoe bat</name>
    <dbReference type="NCBI Taxonomy" id="59479"/>
    <lineage>
        <taxon>Eukaryota</taxon>
        <taxon>Metazoa</taxon>
        <taxon>Chordata</taxon>
        <taxon>Craniata</taxon>
        <taxon>Vertebrata</taxon>
        <taxon>Euteleostomi</taxon>
        <taxon>Mammalia</taxon>
        <taxon>Eutheria</taxon>
        <taxon>Laurasiatheria</taxon>
        <taxon>Chiroptera</taxon>
        <taxon>Yinpterochiroptera</taxon>
        <taxon>Rhinolophoidea</taxon>
        <taxon>Rhinolophidae</taxon>
        <taxon>Rhinolophinae</taxon>
        <taxon>Rhinolophus</taxon>
    </lineage>
</organism>
<reference evidence="1 2" key="1">
    <citation type="journal article" date="2020" name="Nature">
        <title>Six reference-quality genomes reveal evolution of bat adaptations.</title>
        <authorList>
            <person name="Jebb D."/>
            <person name="Huang Z."/>
            <person name="Pippel M."/>
            <person name="Hughes G.M."/>
            <person name="Lavrichenko K."/>
            <person name="Devanna P."/>
            <person name="Winkler S."/>
            <person name="Jermiin L.S."/>
            <person name="Skirmuntt E.C."/>
            <person name="Katzourakis A."/>
            <person name="Burkitt-Gray L."/>
            <person name="Ray D.A."/>
            <person name="Sullivan K.A.M."/>
            <person name="Roscito J.G."/>
            <person name="Kirilenko B.M."/>
            <person name="Davalos L.M."/>
            <person name="Corthals A.P."/>
            <person name="Power M.L."/>
            <person name="Jones G."/>
            <person name="Ransome R.D."/>
            <person name="Dechmann D.K.N."/>
            <person name="Locatelli A.G."/>
            <person name="Puechmaille S.J."/>
            <person name="Fedrigo O."/>
            <person name="Jarvis E.D."/>
            <person name="Hiller M."/>
            <person name="Vernes S.C."/>
            <person name="Myers E.W."/>
            <person name="Teeling E.C."/>
        </authorList>
    </citation>
    <scope>NUCLEOTIDE SEQUENCE [LARGE SCALE GENOMIC DNA]</scope>
    <source>
        <strain evidence="1">MRhiFer1</strain>
        <tissue evidence="1">Lung</tissue>
    </source>
</reference>
<accession>A0A7J7R0K3</accession>
<evidence type="ECO:0000313" key="2">
    <source>
        <dbReference type="Proteomes" id="UP000585614"/>
    </source>
</evidence>
<sequence length="275" mass="29759">MLARASLTSSGRWAFFDRGAYNLGAPPCVTAMGRGGLLPEDGEGVWRVEPGEGPAPPRNLPHCPVSPALTLLGTALPGHILTFLQGPLARSVLGGGCGWVPRAGTSWLGWPRRAHGPQMPWTCFGALGWQCPDEGSSLTRATSAVSTAFTTAWWPGRVWSHWGLPNRRPPRTRGSAPSMRNVSVCLLDRAGPQWGWSVPGSAGERASRRRGLLRPCLGLALVFVSFPPRAPSCDHCCLEKPWRGGSLWKRGVLTESCWHVFVLRGKCLDSTLLFH</sequence>
<dbReference type="EMBL" id="JACAGC010000035">
    <property type="protein sequence ID" value="KAF6269711.1"/>
    <property type="molecule type" value="Genomic_DNA"/>
</dbReference>
<gene>
    <name evidence="1" type="ORF">mRhiFer1_009690</name>
</gene>
<protein>
    <submittedName>
        <fullName evidence="1">Uncharacterized protein</fullName>
    </submittedName>
</protein>